<feature type="compositionally biased region" description="Gly residues" evidence="1">
    <location>
        <begin position="135"/>
        <end position="159"/>
    </location>
</feature>
<sequence length="657" mass="67294">MTQPPPPPHQPPPQGGFGPPPSGPDLGKPAQPPQQPAGYGYPAQPPQGAPQTPPPPQGAPQTPPPPAGPPQTPPGYGYPQSPQSPQTPQPPQQPAGYGYPAQPPAPAPSPAQAPPPNAYGAGQPGQYGTPQPGYGYPGQPGGPGVPGGPGGPGQPGYGYPGQPPTAPYPPQQGPGGPGGGDRARRNQLLIIAAAVVAIALIVGGGFWYARSSGDDDKQDTAHSSGGAGGKGDDKGGSAHGTEKAPADPTAKTLFQVPLTKVADQVTVTGSWLTDKVYAKTGIAEVVGYDPAKGTKLWTIKLPGPMCEITPHTTADHKTAIMYEPAMATKAKPSHGCSQVAVIDLDAGKKLWTKTVKSGDELVNFDNITLSGTTVAAGSTNGGAAFDLATGKVLWSPKPGDTCYDAGYGGGAKLVAVRKCGQYGSRQLHIQTIDPKSGKVLSEYKLATGIEYASVVSTDPLVVGAEVGDSGKGQGVSDLFSIDSGTGALRTRISIPPDRYGAKCDGITRIEDCVGIVVGGDKAYLATAQHDAGGDSIAQTNEVVALDLGTGKETGQRADAGEGYTVTPLRMDGQNIVAYKEPPYNKGGQVVGIDGTTFKQTVLLQTSADDSVRDLVASFPVRYGETLYQNGRLYLSQRYISDWSSSGQKYLATAFGVG</sequence>
<reference evidence="5" key="1">
    <citation type="journal article" date="2019" name="Int. J. Syst. Evol. Microbiol.">
        <title>The Global Catalogue of Microorganisms (GCM) 10K type strain sequencing project: providing services to taxonomists for standard genome sequencing and annotation.</title>
        <authorList>
            <consortium name="The Broad Institute Genomics Platform"/>
            <consortium name="The Broad Institute Genome Sequencing Center for Infectious Disease"/>
            <person name="Wu L."/>
            <person name="Ma J."/>
        </authorList>
    </citation>
    <scope>NUCLEOTIDE SEQUENCE [LARGE SCALE GENOMIC DNA]</scope>
    <source>
        <strain evidence="5">JCM 18410</strain>
    </source>
</reference>
<proteinExistence type="predicted"/>
<dbReference type="InterPro" id="IPR002372">
    <property type="entry name" value="PQQ_rpt_dom"/>
</dbReference>
<feature type="compositionally biased region" description="Pro residues" evidence="1">
    <location>
        <begin position="161"/>
        <end position="172"/>
    </location>
</feature>
<keyword evidence="2" id="KW-1133">Transmembrane helix</keyword>
<organism evidence="4 5">
    <name type="scientific">Streptomyces similanensis</name>
    <dbReference type="NCBI Taxonomy" id="1274988"/>
    <lineage>
        <taxon>Bacteria</taxon>
        <taxon>Bacillati</taxon>
        <taxon>Actinomycetota</taxon>
        <taxon>Actinomycetes</taxon>
        <taxon>Kitasatosporales</taxon>
        <taxon>Streptomycetaceae</taxon>
        <taxon>Streptomyces</taxon>
    </lineage>
</organism>
<keyword evidence="2" id="KW-0472">Membrane</keyword>
<evidence type="ECO:0000256" key="1">
    <source>
        <dbReference type="SAM" id="MobiDB-lite"/>
    </source>
</evidence>
<feature type="compositionally biased region" description="Pro residues" evidence="1">
    <location>
        <begin position="43"/>
        <end position="73"/>
    </location>
</feature>
<feature type="region of interest" description="Disordered" evidence="1">
    <location>
        <begin position="1"/>
        <end position="182"/>
    </location>
</feature>
<keyword evidence="2" id="KW-0812">Transmembrane</keyword>
<dbReference type="Proteomes" id="UP001500124">
    <property type="component" value="Unassembled WGS sequence"/>
</dbReference>
<dbReference type="RefSeq" id="WP_345672243.1">
    <property type="nucleotide sequence ID" value="NZ_BAABKC010000132.1"/>
</dbReference>
<feature type="transmembrane region" description="Helical" evidence="2">
    <location>
        <begin position="188"/>
        <end position="209"/>
    </location>
</feature>
<dbReference type="PANTHER" id="PTHR34512:SF30">
    <property type="entry name" value="OUTER MEMBRANE PROTEIN ASSEMBLY FACTOR BAMB"/>
    <property type="match status" value="1"/>
</dbReference>
<gene>
    <name evidence="4" type="ORF">GCM10023336_71860</name>
</gene>
<evidence type="ECO:0000256" key="2">
    <source>
        <dbReference type="SAM" id="Phobius"/>
    </source>
</evidence>
<feature type="compositionally biased region" description="Basic and acidic residues" evidence="1">
    <location>
        <begin position="230"/>
        <end position="245"/>
    </location>
</feature>
<evidence type="ECO:0000313" key="4">
    <source>
        <dbReference type="EMBL" id="GAA5079459.1"/>
    </source>
</evidence>
<feature type="region of interest" description="Disordered" evidence="1">
    <location>
        <begin position="212"/>
        <end position="250"/>
    </location>
</feature>
<dbReference type="InterPro" id="IPR015943">
    <property type="entry name" value="WD40/YVTN_repeat-like_dom_sf"/>
</dbReference>
<dbReference type="Gene3D" id="2.130.10.10">
    <property type="entry name" value="YVTN repeat-like/Quinoprotein amine dehydrogenase"/>
    <property type="match status" value="2"/>
</dbReference>
<evidence type="ECO:0000313" key="5">
    <source>
        <dbReference type="Proteomes" id="UP001500124"/>
    </source>
</evidence>
<dbReference type="PANTHER" id="PTHR34512">
    <property type="entry name" value="CELL SURFACE PROTEIN"/>
    <property type="match status" value="1"/>
</dbReference>
<dbReference type="SUPFAM" id="SSF50998">
    <property type="entry name" value="Quinoprotein alcohol dehydrogenase-like"/>
    <property type="match status" value="1"/>
</dbReference>
<accession>A0ABP9LJD2</accession>
<protein>
    <recommendedName>
        <fullName evidence="3">Pyrrolo-quinoline quinone repeat domain-containing protein</fullName>
    </recommendedName>
</protein>
<evidence type="ECO:0000259" key="3">
    <source>
        <dbReference type="Pfam" id="PF13360"/>
    </source>
</evidence>
<name>A0ABP9LJD2_9ACTN</name>
<feature type="compositionally biased region" description="Pro residues" evidence="1">
    <location>
        <begin position="101"/>
        <end position="117"/>
    </location>
</feature>
<dbReference type="EMBL" id="BAABKC010000132">
    <property type="protein sequence ID" value="GAA5079459.1"/>
    <property type="molecule type" value="Genomic_DNA"/>
</dbReference>
<feature type="compositionally biased region" description="Pro residues" evidence="1">
    <location>
        <begin position="1"/>
        <end position="23"/>
    </location>
</feature>
<feature type="compositionally biased region" description="Low complexity" evidence="1">
    <location>
        <begin position="74"/>
        <end position="84"/>
    </location>
</feature>
<feature type="domain" description="Pyrrolo-quinoline quinone repeat" evidence="3">
    <location>
        <begin position="273"/>
        <end position="395"/>
    </location>
</feature>
<comment type="caution">
    <text evidence="4">The sequence shown here is derived from an EMBL/GenBank/DDBJ whole genome shotgun (WGS) entry which is preliminary data.</text>
</comment>
<keyword evidence="5" id="KW-1185">Reference proteome</keyword>
<dbReference type="InterPro" id="IPR011047">
    <property type="entry name" value="Quinoprotein_ADH-like_sf"/>
</dbReference>
<dbReference type="Pfam" id="PF13360">
    <property type="entry name" value="PQQ_2"/>
    <property type="match status" value="1"/>
</dbReference>
<feature type="compositionally biased region" description="Low complexity" evidence="1">
    <location>
        <begin position="119"/>
        <end position="134"/>
    </location>
</feature>